<dbReference type="Pfam" id="PF07883">
    <property type="entry name" value="Cupin_2"/>
    <property type="match status" value="1"/>
</dbReference>
<dbReference type="SUPFAM" id="SSF51182">
    <property type="entry name" value="RmlC-like cupins"/>
    <property type="match status" value="1"/>
</dbReference>
<feature type="domain" description="Cupin type-2" evidence="1">
    <location>
        <begin position="26"/>
        <end position="91"/>
    </location>
</feature>
<sequence>MGRMSSVFIVDGSETDSKLSVSEWWLEPNTEGPHMHSHTEDHVFYILEGTVAILVDENWLDVAKGSYVFIPGGHKHSFENRSASTAGFMSINTPGGFEQMMPNIVHYLAENPLGDTNR</sequence>
<evidence type="ECO:0000313" key="3">
    <source>
        <dbReference type="Proteomes" id="UP000286482"/>
    </source>
</evidence>
<organism evidence="2 3">
    <name type="scientific">Alginatibacterium sediminis</name>
    <dbReference type="NCBI Taxonomy" id="2164068"/>
    <lineage>
        <taxon>Bacteria</taxon>
        <taxon>Pseudomonadati</taxon>
        <taxon>Pseudomonadota</taxon>
        <taxon>Gammaproteobacteria</taxon>
        <taxon>Alteromonadales</taxon>
        <taxon>Alteromonadaceae</taxon>
        <taxon>Alginatibacterium</taxon>
    </lineage>
</organism>
<dbReference type="InterPro" id="IPR011051">
    <property type="entry name" value="RmlC_Cupin_sf"/>
</dbReference>
<comment type="caution">
    <text evidence="2">The sequence shown here is derived from an EMBL/GenBank/DDBJ whole genome shotgun (WGS) entry which is preliminary data.</text>
</comment>
<dbReference type="InterPro" id="IPR014710">
    <property type="entry name" value="RmlC-like_jellyroll"/>
</dbReference>
<dbReference type="OrthoDB" id="9793521at2"/>
<dbReference type="InterPro" id="IPR013096">
    <property type="entry name" value="Cupin_2"/>
</dbReference>
<gene>
    <name evidence="2" type="ORF">DBZ36_04475</name>
</gene>
<dbReference type="AlphaFoldDB" id="A0A420EIR3"/>
<evidence type="ECO:0000313" key="2">
    <source>
        <dbReference type="EMBL" id="RKF20456.1"/>
    </source>
</evidence>
<dbReference type="PANTHER" id="PTHR36440:SF1">
    <property type="entry name" value="PUTATIVE (AFU_ORTHOLOGUE AFUA_8G07350)-RELATED"/>
    <property type="match status" value="1"/>
</dbReference>
<proteinExistence type="predicted"/>
<dbReference type="PANTHER" id="PTHR36440">
    <property type="entry name" value="PUTATIVE (AFU_ORTHOLOGUE AFUA_8G07350)-RELATED"/>
    <property type="match status" value="1"/>
</dbReference>
<dbReference type="InterPro" id="IPR053146">
    <property type="entry name" value="QDO-like"/>
</dbReference>
<accession>A0A420EIR3</accession>
<evidence type="ECO:0000259" key="1">
    <source>
        <dbReference type="Pfam" id="PF07883"/>
    </source>
</evidence>
<name>A0A420EIR3_9ALTE</name>
<dbReference type="EMBL" id="RAQO01000004">
    <property type="protein sequence ID" value="RKF20456.1"/>
    <property type="molecule type" value="Genomic_DNA"/>
</dbReference>
<protein>
    <submittedName>
        <fullName evidence="2">Cupin domain-containing protein</fullName>
    </submittedName>
</protein>
<reference evidence="2 3" key="1">
    <citation type="submission" date="2018-09" db="EMBL/GenBank/DDBJ databases">
        <authorList>
            <person name="Wang Z."/>
        </authorList>
    </citation>
    <scope>NUCLEOTIDE SEQUENCE [LARGE SCALE GENOMIC DNA]</scope>
    <source>
        <strain evidence="2 3">ALS 81</strain>
    </source>
</reference>
<keyword evidence="3" id="KW-1185">Reference proteome</keyword>
<dbReference type="Gene3D" id="2.60.120.10">
    <property type="entry name" value="Jelly Rolls"/>
    <property type="match status" value="1"/>
</dbReference>
<dbReference type="Proteomes" id="UP000286482">
    <property type="component" value="Unassembled WGS sequence"/>
</dbReference>